<feature type="coiled-coil region" evidence="1">
    <location>
        <begin position="678"/>
        <end position="726"/>
    </location>
</feature>
<protein>
    <submittedName>
        <fullName evidence="4">Uncharacterized protein LOC111004611</fullName>
    </submittedName>
</protein>
<name>A0A6J1BPC4_MOMCH</name>
<dbReference type="OrthoDB" id="1301563at2759"/>
<sequence>MDVELNDQIEEDGNENDSLFEGMVLFDPSEYRIQIHPTREDSDDPGPIVSDQPDLPNSAADEVTTTVSASASTSATTTASSSHLSEPLDENLFSDLTLVTSMHKDQTQIQLDQNSLPITDPLQAATIMKIPGSVVGEAADRDPGLIVSVSRQMSRRKRRAGLRIGYGRDAHTPNPTPDLHSTHFSNHIRGDDDDQHPDALPQIQPSASPPQTLAPHGPSVDNNNIESTSFVSQEDHITERQNQQDADRHKKNSVEAEVRDSPEFKLEQVRIQISEKLGHARNSVASVSTSRKEVIQRKRKIMDNLKISLDRYSHLEKQLEEACEAEDFETAERLSESLASAEREKQAFLMELKDAEALCDAMDSRMHEVLDFLIATEENCDSLLQTFAMDAANSVVLALNMADSESAEELEKWHLSNEVLEAKKMGIEIESLIIRESCMVLNDSIELLVEGDRREKEVLCQKKAALTDELEKLLAMVEEKKREIEENDSVIDAVEKRISDAISGFQHVQSNMDAKYAALQSTLSQMQLESQTLSNRRREIEEFLTLEKEKGANLKKIAHLSVEDAEAYREVARLRKFLMSTILKTREDKATLTQTEDDLSKDVQMLQQEFHSARSSLQELSSRKSNIQQDIVSSKQRISFIDKRVPELEAEKKVVAAGRNFKEAARVAAEAKSLSNEKDSICIDIDRALLELEKLEEETRGTMKWLQKTEELIQLKEKEVAKARFQRLLIIAGAAAADGAAALELGDTGEANLLFVESESARCEARKLQPVYDFHEDEFSNIPKHFISLELVFNLGREKLADLVASIHDPTLDD</sequence>
<feature type="compositionally biased region" description="Polar residues" evidence="2">
    <location>
        <begin position="220"/>
        <end position="232"/>
    </location>
</feature>
<evidence type="ECO:0000313" key="3">
    <source>
        <dbReference type="Proteomes" id="UP000504603"/>
    </source>
</evidence>
<feature type="coiled-coil region" evidence="1">
    <location>
        <begin position="302"/>
        <end position="358"/>
    </location>
</feature>
<feature type="region of interest" description="Disordered" evidence="2">
    <location>
        <begin position="37"/>
        <end position="61"/>
    </location>
</feature>
<feature type="coiled-coil region" evidence="1">
    <location>
        <begin position="589"/>
        <end position="637"/>
    </location>
</feature>
<evidence type="ECO:0000256" key="1">
    <source>
        <dbReference type="SAM" id="Coils"/>
    </source>
</evidence>
<dbReference type="PANTHER" id="PTHR38394">
    <property type="entry name" value="NEUROFILAMENT LIGHT PROTEIN"/>
    <property type="match status" value="1"/>
</dbReference>
<feature type="compositionally biased region" description="Basic and acidic residues" evidence="2">
    <location>
        <begin position="245"/>
        <end position="260"/>
    </location>
</feature>
<dbReference type="RefSeq" id="XP_022131371.1">
    <property type="nucleotide sequence ID" value="XM_022275679.1"/>
</dbReference>
<gene>
    <name evidence="4" type="primary">LOC111004611</name>
</gene>
<accession>A0A6J1BPC4</accession>
<keyword evidence="1" id="KW-0175">Coiled coil</keyword>
<dbReference type="AlphaFoldDB" id="A0A6J1BPC4"/>
<dbReference type="Proteomes" id="UP000504603">
    <property type="component" value="Unplaced"/>
</dbReference>
<dbReference type="KEGG" id="mcha:111004611"/>
<dbReference type="GeneID" id="111004611"/>
<keyword evidence="3" id="KW-1185">Reference proteome</keyword>
<feature type="coiled-coil region" evidence="1">
    <location>
        <begin position="456"/>
        <end position="536"/>
    </location>
</feature>
<reference evidence="4" key="1">
    <citation type="submission" date="2025-08" db="UniProtKB">
        <authorList>
            <consortium name="RefSeq"/>
        </authorList>
    </citation>
    <scope>IDENTIFICATION</scope>
    <source>
        <strain evidence="4">OHB3-1</strain>
    </source>
</reference>
<evidence type="ECO:0000313" key="4">
    <source>
        <dbReference type="RefSeq" id="XP_022131371.1"/>
    </source>
</evidence>
<dbReference type="PANTHER" id="PTHR38394:SF1">
    <property type="entry name" value="NEUROFILAMENT LIGHT PROTEIN"/>
    <property type="match status" value="1"/>
</dbReference>
<evidence type="ECO:0000256" key="2">
    <source>
        <dbReference type="SAM" id="MobiDB-lite"/>
    </source>
</evidence>
<proteinExistence type="predicted"/>
<feature type="region of interest" description="Disordered" evidence="2">
    <location>
        <begin position="152"/>
        <end position="260"/>
    </location>
</feature>
<organism evidence="3 4">
    <name type="scientific">Momordica charantia</name>
    <name type="common">Bitter gourd</name>
    <name type="synonym">Balsam pear</name>
    <dbReference type="NCBI Taxonomy" id="3673"/>
    <lineage>
        <taxon>Eukaryota</taxon>
        <taxon>Viridiplantae</taxon>
        <taxon>Streptophyta</taxon>
        <taxon>Embryophyta</taxon>
        <taxon>Tracheophyta</taxon>
        <taxon>Spermatophyta</taxon>
        <taxon>Magnoliopsida</taxon>
        <taxon>eudicotyledons</taxon>
        <taxon>Gunneridae</taxon>
        <taxon>Pentapetalae</taxon>
        <taxon>rosids</taxon>
        <taxon>fabids</taxon>
        <taxon>Cucurbitales</taxon>
        <taxon>Cucurbitaceae</taxon>
        <taxon>Momordiceae</taxon>
        <taxon>Momordica</taxon>
    </lineage>
</organism>